<dbReference type="Gene3D" id="3.40.1800.20">
    <property type="match status" value="1"/>
</dbReference>
<evidence type="ECO:0000256" key="5">
    <source>
        <dbReference type="ARBA" id="ARBA00022833"/>
    </source>
</evidence>
<dbReference type="PANTHER" id="PTHR24394">
    <property type="entry name" value="ZINC FINGER PROTEIN"/>
    <property type="match status" value="1"/>
</dbReference>
<evidence type="ECO:0000256" key="6">
    <source>
        <dbReference type="ARBA" id="ARBA00023242"/>
    </source>
</evidence>
<feature type="binding site" evidence="8">
    <location>
        <position position="54"/>
    </location>
    <ligand>
        <name>Zn(2+)</name>
        <dbReference type="ChEBI" id="CHEBI:29105"/>
    </ligand>
</feature>
<comment type="subcellular location">
    <subcellularLocation>
        <location evidence="1">Nucleus</location>
    </subcellularLocation>
</comment>
<reference evidence="13" key="1">
    <citation type="submission" date="2025-08" db="UniProtKB">
        <authorList>
            <consortium name="RefSeq"/>
        </authorList>
    </citation>
    <scope>IDENTIFICATION</scope>
</reference>
<dbReference type="PANTHER" id="PTHR24394:SF29">
    <property type="entry name" value="MYONEURIN"/>
    <property type="match status" value="1"/>
</dbReference>
<dbReference type="SUPFAM" id="SSF57716">
    <property type="entry name" value="Glucocorticoid receptor-like (DNA-binding domain)"/>
    <property type="match status" value="1"/>
</dbReference>
<keyword evidence="12" id="KW-1185">Reference proteome</keyword>
<feature type="domain" description="C2H2-type" evidence="10">
    <location>
        <begin position="291"/>
        <end position="318"/>
    </location>
</feature>
<dbReference type="GeneID" id="108010626"/>
<evidence type="ECO:0000256" key="9">
    <source>
        <dbReference type="SAM" id="MobiDB-lite"/>
    </source>
</evidence>
<keyword evidence="5 8" id="KW-0862">Zinc</keyword>
<keyword evidence="4 7" id="KW-0863">Zinc-finger</keyword>
<dbReference type="InterPro" id="IPR036236">
    <property type="entry name" value="Znf_C2H2_sf"/>
</dbReference>
<dbReference type="Pfam" id="PF00096">
    <property type="entry name" value="zf-C2H2"/>
    <property type="match status" value="4"/>
</dbReference>
<gene>
    <name evidence="13" type="primary">Zaf1</name>
</gene>
<feature type="domain" description="C2H2-type" evidence="10">
    <location>
        <begin position="263"/>
        <end position="290"/>
    </location>
</feature>
<dbReference type="AlphaFoldDB" id="A0AB40DHR4"/>
<evidence type="ECO:0000256" key="2">
    <source>
        <dbReference type="ARBA" id="ARBA00022723"/>
    </source>
</evidence>
<feature type="domain" description="C2H2-type" evidence="10">
    <location>
        <begin position="235"/>
        <end position="262"/>
    </location>
</feature>
<feature type="domain" description="ZAD" evidence="11">
    <location>
        <begin position="8"/>
        <end position="78"/>
    </location>
</feature>
<feature type="binding site" evidence="8">
    <location>
        <position position="10"/>
    </location>
    <ligand>
        <name>Zn(2+)</name>
        <dbReference type="ChEBI" id="CHEBI:29105"/>
    </ligand>
</feature>
<dbReference type="PROSITE" id="PS50157">
    <property type="entry name" value="ZINC_FINGER_C2H2_2"/>
    <property type="match status" value="5"/>
</dbReference>
<dbReference type="GO" id="GO:0008270">
    <property type="term" value="F:zinc ion binding"/>
    <property type="evidence" value="ECO:0007669"/>
    <property type="project" value="UniProtKB-UniRule"/>
</dbReference>
<feature type="domain" description="C2H2-type" evidence="10">
    <location>
        <begin position="319"/>
        <end position="346"/>
    </location>
</feature>
<dbReference type="InterPro" id="IPR012934">
    <property type="entry name" value="Znf_AD"/>
</dbReference>
<dbReference type="SUPFAM" id="SSF57667">
    <property type="entry name" value="beta-beta-alpha zinc fingers"/>
    <property type="match status" value="3"/>
</dbReference>
<evidence type="ECO:0000259" key="10">
    <source>
        <dbReference type="PROSITE" id="PS50157"/>
    </source>
</evidence>
<sequence length="386" mass="44492">MEISIKWSMCRTCRKKGNELQSIFESDAQKLLASYAGLEVEPDDGLPDQICWDCLDRLEEVDRFLRECKRSDEHLRTLVRQTMSSAASFQTLENEDTPADQKKRSRKQNIAGRLIEEKPIILKTEGSPETSQEKKTKDEPVDFIPIKKSLSQEEPGDFVYVLNVNAENEENPVQGDYTIGDLDKEENDDNDLETSSQEGNLVVDSIQETSEESQKSEAALEYEVDLGVVCVPDKYRCRICNNTYPRISQLNVHMQLHRREKAHECEVCQKSFRAACNLKTHMRTHTGEKPYKCNHCPRRFADSSTHRKHERMHTNEKPYACHICGKSFSLSTSRKAHYLLHSSDKPHKCLICDKDFRLKHQLSAHEKTHAHLMGVTLAMKYSELME</sequence>
<evidence type="ECO:0000256" key="8">
    <source>
        <dbReference type="PROSITE-ProRule" id="PRU01263"/>
    </source>
</evidence>
<dbReference type="PROSITE" id="PS00028">
    <property type="entry name" value="ZINC_FINGER_C2H2_1"/>
    <property type="match status" value="4"/>
</dbReference>
<proteinExistence type="predicted"/>
<keyword evidence="6" id="KW-0539">Nucleus</keyword>
<dbReference type="SMART" id="SM00355">
    <property type="entry name" value="ZnF_C2H2"/>
    <property type="match status" value="5"/>
</dbReference>
<protein>
    <submittedName>
        <fullName evidence="13">Uncharacterized protein Zaf1</fullName>
    </submittedName>
</protein>
<feature type="region of interest" description="Disordered" evidence="9">
    <location>
        <begin position="171"/>
        <end position="199"/>
    </location>
</feature>
<keyword evidence="3" id="KW-0677">Repeat</keyword>
<dbReference type="PROSITE" id="PS51915">
    <property type="entry name" value="ZAD"/>
    <property type="match status" value="1"/>
</dbReference>
<accession>A0AB40DHR4</accession>
<dbReference type="Gene3D" id="3.30.160.60">
    <property type="entry name" value="Classic Zinc Finger"/>
    <property type="match status" value="4"/>
</dbReference>
<dbReference type="GO" id="GO:0000981">
    <property type="term" value="F:DNA-binding transcription factor activity, RNA polymerase II-specific"/>
    <property type="evidence" value="ECO:0007669"/>
    <property type="project" value="TreeGrafter"/>
</dbReference>
<dbReference type="InterPro" id="IPR013087">
    <property type="entry name" value="Znf_C2H2_type"/>
</dbReference>
<evidence type="ECO:0000313" key="13">
    <source>
        <dbReference type="RefSeq" id="XP_065722082.2"/>
    </source>
</evidence>
<evidence type="ECO:0000259" key="11">
    <source>
        <dbReference type="PROSITE" id="PS51915"/>
    </source>
</evidence>
<feature type="binding site" evidence="8">
    <location>
        <position position="13"/>
    </location>
    <ligand>
        <name>Zn(2+)</name>
        <dbReference type="ChEBI" id="CHEBI:29105"/>
    </ligand>
</feature>
<dbReference type="Pfam" id="PF07776">
    <property type="entry name" value="zf-AD"/>
    <property type="match status" value="1"/>
</dbReference>
<evidence type="ECO:0000256" key="1">
    <source>
        <dbReference type="ARBA" id="ARBA00004123"/>
    </source>
</evidence>
<feature type="binding site" evidence="8">
    <location>
        <position position="51"/>
    </location>
    <ligand>
        <name>Zn(2+)</name>
        <dbReference type="ChEBI" id="CHEBI:29105"/>
    </ligand>
</feature>
<feature type="region of interest" description="Disordered" evidence="9">
    <location>
        <begin position="89"/>
        <end position="139"/>
    </location>
</feature>
<organism evidence="12 13">
    <name type="scientific">Drosophila suzukii</name>
    <name type="common">Spotted-wing drosophila fruit fly</name>
    <dbReference type="NCBI Taxonomy" id="28584"/>
    <lineage>
        <taxon>Eukaryota</taxon>
        <taxon>Metazoa</taxon>
        <taxon>Ecdysozoa</taxon>
        <taxon>Arthropoda</taxon>
        <taxon>Hexapoda</taxon>
        <taxon>Insecta</taxon>
        <taxon>Pterygota</taxon>
        <taxon>Neoptera</taxon>
        <taxon>Endopterygota</taxon>
        <taxon>Diptera</taxon>
        <taxon>Brachycera</taxon>
        <taxon>Muscomorpha</taxon>
        <taxon>Ephydroidea</taxon>
        <taxon>Drosophilidae</taxon>
        <taxon>Drosophila</taxon>
        <taxon>Sophophora</taxon>
    </lineage>
</organism>
<feature type="compositionally biased region" description="Acidic residues" evidence="9">
    <location>
        <begin position="183"/>
        <end position="192"/>
    </location>
</feature>
<name>A0AB40DHR4_DROSZ</name>
<dbReference type="SMART" id="SM00868">
    <property type="entry name" value="zf-AD"/>
    <property type="match status" value="1"/>
</dbReference>
<evidence type="ECO:0000256" key="7">
    <source>
        <dbReference type="PROSITE-ProRule" id="PRU00042"/>
    </source>
</evidence>
<dbReference type="RefSeq" id="XP_065722082.2">
    <property type="nucleotide sequence ID" value="XM_065866010.2"/>
</dbReference>
<evidence type="ECO:0000256" key="4">
    <source>
        <dbReference type="ARBA" id="ARBA00022771"/>
    </source>
</evidence>
<evidence type="ECO:0000313" key="12">
    <source>
        <dbReference type="Proteomes" id="UP001652628"/>
    </source>
</evidence>
<evidence type="ECO:0000256" key="3">
    <source>
        <dbReference type="ARBA" id="ARBA00022737"/>
    </source>
</evidence>
<dbReference type="Proteomes" id="UP001652628">
    <property type="component" value="Chromosome 3"/>
</dbReference>
<feature type="domain" description="C2H2-type" evidence="10">
    <location>
        <begin position="347"/>
        <end position="370"/>
    </location>
</feature>
<keyword evidence="2 8" id="KW-0479">Metal-binding</keyword>
<dbReference type="GO" id="GO:0005634">
    <property type="term" value="C:nucleus"/>
    <property type="evidence" value="ECO:0007669"/>
    <property type="project" value="UniProtKB-SubCell"/>
</dbReference>